<gene>
    <name evidence="1" type="ORF">RhiirA4_486152</name>
</gene>
<organism evidence="1 2">
    <name type="scientific">Rhizophagus irregularis</name>
    <dbReference type="NCBI Taxonomy" id="588596"/>
    <lineage>
        <taxon>Eukaryota</taxon>
        <taxon>Fungi</taxon>
        <taxon>Fungi incertae sedis</taxon>
        <taxon>Mucoromycota</taxon>
        <taxon>Glomeromycotina</taxon>
        <taxon>Glomeromycetes</taxon>
        <taxon>Glomerales</taxon>
        <taxon>Glomeraceae</taxon>
        <taxon>Rhizophagus</taxon>
    </lineage>
</organism>
<dbReference type="VEuPathDB" id="FungiDB:RhiirFUN_000936"/>
<protein>
    <submittedName>
        <fullName evidence="1">Uncharacterized protein</fullName>
    </submittedName>
</protein>
<dbReference type="VEuPathDB" id="FungiDB:RhiirA1_469023"/>
<dbReference type="VEuPathDB" id="FungiDB:FUN_016795"/>
<evidence type="ECO:0000313" key="2">
    <source>
        <dbReference type="Proteomes" id="UP000234323"/>
    </source>
</evidence>
<accession>A0A2I1HR13</accession>
<evidence type="ECO:0000313" key="1">
    <source>
        <dbReference type="EMBL" id="PKY61329.1"/>
    </source>
</evidence>
<comment type="caution">
    <text evidence="1">The sequence shown here is derived from an EMBL/GenBank/DDBJ whole genome shotgun (WGS) entry which is preliminary data.</text>
</comment>
<dbReference type="Proteomes" id="UP000234323">
    <property type="component" value="Unassembled WGS sequence"/>
</dbReference>
<keyword evidence="2" id="KW-1185">Reference proteome</keyword>
<proteinExistence type="predicted"/>
<reference evidence="1 2" key="1">
    <citation type="submission" date="2015-10" db="EMBL/GenBank/DDBJ databases">
        <title>Genome analyses suggest a sexual origin of heterokaryosis in a supposedly ancient asexual fungus.</title>
        <authorList>
            <person name="Ropars J."/>
            <person name="Sedzielewska K."/>
            <person name="Noel J."/>
            <person name="Charron P."/>
            <person name="Farinelli L."/>
            <person name="Marton T."/>
            <person name="Kruger M."/>
            <person name="Pelin A."/>
            <person name="Brachmann A."/>
            <person name="Corradi N."/>
        </authorList>
    </citation>
    <scope>NUCLEOTIDE SEQUENCE [LARGE SCALE GENOMIC DNA]</scope>
    <source>
        <strain evidence="1 2">A4</strain>
    </source>
</reference>
<dbReference type="EMBL" id="LLXI01005208">
    <property type="protein sequence ID" value="PKY61329.1"/>
    <property type="molecule type" value="Genomic_DNA"/>
</dbReference>
<name>A0A2I1HR13_9GLOM</name>
<dbReference type="AlphaFoldDB" id="A0A2I1HR13"/>
<sequence length="467" mass="54422">MEGFAIYLFIMGEIVDCYLNRNISPIERIRMATTGYFFLYLWRFHIETLSQKYPNFISIKQNFLANQSFAIFTSLCESMVLLVKAHRDYYPQIPFLPWLHGSESCEHFFGIARQINPDFAELIQMLPKISQYTKALRNKKLSFDKERSPNDKQISETIHHSHCLARDLAEYAGMIQPSNISIDINASRIFIESHEIDISSSSINEQSHDNEEEYDLTSAIKQEPSDDFIEIRSQLDEIAQPPDNLYTLNGGDSVNLSCQYLSYDKLDFEFLYNQRKIHEAYCSKPLERKFKIVGTNSRITEGSSAIQSNMASHFVAYFTKNENPEQRFVTQREKRWKDNRKNIAMALAQLHVQELAKSRKSKKLNKKIVKENLIEIPNIVTANITEEFPLSKRDYVFVRYGSQVCIGQVEALYFEAYNHHCYADKPIKDLNDISYISLHVFVPLHLDLFTDIVKEGCYILTHINKKY</sequence>